<dbReference type="PANTHER" id="PTHR33337">
    <property type="entry name" value="GFA DOMAIN-CONTAINING PROTEIN"/>
    <property type="match status" value="1"/>
</dbReference>
<gene>
    <name evidence="6" type="ORF">I593_01753</name>
</gene>
<feature type="domain" description="CENP-V/GFA" evidence="5">
    <location>
        <begin position="4"/>
        <end position="111"/>
    </location>
</feature>
<keyword evidence="3" id="KW-0862">Zinc</keyword>
<organism evidence="6 7">
    <name type="scientific">Acinetobacter tandoii DSM 14970 = CIP 107469</name>
    <dbReference type="NCBI Taxonomy" id="1120927"/>
    <lineage>
        <taxon>Bacteria</taxon>
        <taxon>Pseudomonadati</taxon>
        <taxon>Pseudomonadota</taxon>
        <taxon>Gammaproteobacteria</taxon>
        <taxon>Moraxellales</taxon>
        <taxon>Moraxellaceae</taxon>
        <taxon>Acinetobacter</taxon>
    </lineage>
</organism>
<evidence type="ECO:0000256" key="4">
    <source>
        <dbReference type="ARBA" id="ARBA00023239"/>
    </source>
</evidence>
<dbReference type="GO" id="GO:0046872">
    <property type="term" value="F:metal ion binding"/>
    <property type="evidence" value="ECO:0007669"/>
    <property type="project" value="UniProtKB-KW"/>
</dbReference>
<comment type="caution">
    <text evidence="6">The sequence shown here is derived from an EMBL/GenBank/DDBJ whole genome shotgun (WGS) entry which is preliminary data.</text>
</comment>
<keyword evidence="7" id="KW-1185">Reference proteome</keyword>
<dbReference type="PANTHER" id="PTHR33337:SF40">
    <property type="entry name" value="CENP-V_GFA DOMAIN-CONTAINING PROTEIN-RELATED"/>
    <property type="match status" value="1"/>
</dbReference>
<keyword evidence="2" id="KW-0479">Metal-binding</keyword>
<sequence length="138" mass="15933">MKKMHAQCLCGTTQFEVNLANYQVHVCHCSLCRRQSSGLLMTIDVKPESLVFLKQDQLGVFKSSEWGERGFCKQCGTTLFWRMHDHSYCNINVFALDELPKELSLDMEIYIDNKPDFYSLNQPTKKLTEAEVVAMFNP</sequence>
<dbReference type="SUPFAM" id="SSF51316">
    <property type="entry name" value="Mss4-like"/>
    <property type="match status" value="1"/>
</dbReference>
<evidence type="ECO:0000259" key="5">
    <source>
        <dbReference type="PROSITE" id="PS51891"/>
    </source>
</evidence>
<dbReference type="Gene3D" id="3.90.1590.10">
    <property type="entry name" value="glutathione-dependent formaldehyde- activating enzyme (gfa)"/>
    <property type="match status" value="1"/>
</dbReference>
<dbReference type="AlphaFoldDB" id="R9B3C8"/>
<evidence type="ECO:0000313" key="6">
    <source>
        <dbReference type="EMBL" id="EOR06886.1"/>
    </source>
</evidence>
<reference evidence="6 7" key="1">
    <citation type="submission" date="2013-03" db="EMBL/GenBank/DDBJ databases">
        <title>The Genome Sequence of Acinetobacter tandoii CIP 107469.</title>
        <authorList>
            <consortium name="The Broad Institute Genome Sequencing Platform"/>
            <consortium name="The Broad Institute Genome Sequencing Center for Infectious Disease"/>
            <person name="Cerqueira G."/>
            <person name="Feldgarden M."/>
            <person name="Courvalin P."/>
            <person name="Perichon B."/>
            <person name="Grillot-Courvalin C."/>
            <person name="Clermont D."/>
            <person name="Rocha E."/>
            <person name="Yoon E.-J."/>
            <person name="Nemec A."/>
            <person name="Walker B."/>
            <person name="Young S.K."/>
            <person name="Zeng Q."/>
            <person name="Gargeya S."/>
            <person name="Fitzgerald M."/>
            <person name="Haas B."/>
            <person name="Abouelleil A."/>
            <person name="Alvarado L."/>
            <person name="Arachchi H.M."/>
            <person name="Berlin A.M."/>
            <person name="Chapman S.B."/>
            <person name="Dewar J."/>
            <person name="Goldberg J."/>
            <person name="Griggs A."/>
            <person name="Gujja S."/>
            <person name="Hansen M."/>
            <person name="Howarth C."/>
            <person name="Imamovic A."/>
            <person name="Larimer J."/>
            <person name="McCowan C."/>
            <person name="Murphy C."/>
            <person name="Neiman D."/>
            <person name="Pearson M."/>
            <person name="Priest M."/>
            <person name="Roberts A."/>
            <person name="Saif S."/>
            <person name="Shea T."/>
            <person name="Sisk P."/>
            <person name="Sykes S."/>
            <person name="Wortman J."/>
            <person name="Nusbaum C."/>
            <person name="Birren B."/>
        </authorList>
    </citation>
    <scope>NUCLEOTIDE SEQUENCE [LARGE SCALE GENOMIC DNA]</scope>
    <source>
        <strain evidence="6 7">CIP 107469</strain>
    </source>
</reference>
<evidence type="ECO:0000256" key="3">
    <source>
        <dbReference type="ARBA" id="ARBA00022833"/>
    </source>
</evidence>
<proteinExistence type="inferred from homology"/>
<evidence type="ECO:0000256" key="1">
    <source>
        <dbReference type="ARBA" id="ARBA00005495"/>
    </source>
</evidence>
<evidence type="ECO:0000256" key="2">
    <source>
        <dbReference type="ARBA" id="ARBA00022723"/>
    </source>
</evidence>
<dbReference type="PATRIC" id="fig|1120927.3.peg.1701"/>
<dbReference type="Proteomes" id="UP000016201">
    <property type="component" value="Unassembled WGS sequence"/>
</dbReference>
<dbReference type="GO" id="GO:0016846">
    <property type="term" value="F:carbon-sulfur lyase activity"/>
    <property type="evidence" value="ECO:0007669"/>
    <property type="project" value="InterPro"/>
</dbReference>
<dbReference type="InterPro" id="IPR006913">
    <property type="entry name" value="CENP-V/GFA"/>
</dbReference>
<dbReference type="EMBL" id="AQFM01000037">
    <property type="protein sequence ID" value="EOR06886.1"/>
    <property type="molecule type" value="Genomic_DNA"/>
</dbReference>
<dbReference type="eggNOG" id="COG3791">
    <property type="taxonomic scope" value="Bacteria"/>
</dbReference>
<dbReference type="Pfam" id="PF04828">
    <property type="entry name" value="GFA"/>
    <property type="match status" value="1"/>
</dbReference>
<name>R9B3C8_9GAMM</name>
<dbReference type="PROSITE" id="PS51891">
    <property type="entry name" value="CENP_V_GFA"/>
    <property type="match status" value="1"/>
</dbReference>
<comment type="similarity">
    <text evidence="1">Belongs to the Gfa family.</text>
</comment>
<protein>
    <recommendedName>
        <fullName evidence="5">CENP-V/GFA domain-containing protein</fullName>
    </recommendedName>
</protein>
<keyword evidence="4" id="KW-0456">Lyase</keyword>
<evidence type="ECO:0000313" key="7">
    <source>
        <dbReference type="Proteomes" id="UP000016201"/>
    </source>
</evidence>
<accession>R9B3C8</accession>
<dbReference type="InterPro" id="IPR011057">
    <property type="entry name" value="Mss4-like_sf"/>
</dbReference>